<evidence type="ECO:0000256" key="1">
    <source>
        <dbReference type="SAM" id="Phobius"/>
    </source>
</evidence>
<reference evidence="3" key="1">
    <citation type="submission" date="2021-01" db="EMBL/GenBank/DDBJ databases">
        <title>Genome public.</title>
        <authorList>
            <person name="Liu C."/>
            <person name="Sun Q."/>
        </authorList>
    </citation>
    <scope>NUCLEOTIDE SEQUENCE [LARGE SCALE GENOMIC DNA]</scope>
    <source>
        <strain evidence="3">YIM B02567</strain>
    </source>
</reference>
<gene>
    <name evidence="2" type="ORF">JHL15_02625</name>
</gene>
<dbReference type="EMBL" id="JAENHK010000001">
    <property type="protein sequence ID" value="MBK1894649.1"/>
    <property type="molecule type" value="Genomic_DNA"/>
</dbReference>
<name>A0ABS1FQW5_9FLAO</name>
<feature type="transmembrane region" description="Helical" evidence="1">
    <location>
        <begin position="66"/>
        <end position="86"/>
    </location>
</feature>
<organism evidence="2 3">
    <name type="scientific">Chryseobacterium paridis</name>
    <dbReference type="NCBI Taxonomy" id="2800328"/>
    <lineage>
        <taxon>Bacteria</taxon>
        <taxon>Pseudomonadati</taxon>
        <taxon>Bacteroidota</taxon>
        <taxon>Flavobacteriia</taxon>
        <taxon>Flavobacteriales</taxon>
        <taxon>Weeksellaceae</taxon>
        <taxon>Chryseobacterium group</taxon>
        <taxon>Chryseobacterium</taxon>
    </lineage>
</organism>
<evidence type="ECO:0000313" key="3">
    <source>
        <dbReference type="Proteomes" id="UP000628669"/>
    </source>
</evidence>
<dbReference type="RefSeq" id="WP_200242460.1">
    <property type="nucleotide sequence ID" value="NZ_JAENHK010000001.1"/>
</dbReference>
<keyword evidence="1" id="KW-0812">Transmembrane</keyword>
<keyword evidence="1" id="KW-1133">Transmembrane helix</keyword>
<feature type="transmembrane region" description="Helical" evidence="1">
    <location>
        <begin position="20"/>
        <end position="46"/>
    </location>
</feature>
<feature type="transmembrane region" description="Helical" evidence="1">
    <location>
        <begin position="118"/>
        <end position="138"/>
    </location>
</feature>
<evidence type="ECO:0008006" key="4">
    <source>
        <dbReference type="Google" id="ProtNLM"/>
    </source>
</evidence>
<accession>A0ABS1FQW5</accession>
<proteinExistence type="predicted"/>
<keyword evidence="1" id="KW-0472">Membrane</keyword>
<comment type="caution">
    <text evidence="2">The sequence shown here is derived from an EMBL/GenBank/DDBJ whole genome shotgun (WGS) entry which is preliminary data.</text>
</comment>
<keyword evidence="3" id="KW-1185">Reference proteome</keyword>
<protein>
    <recommendedName>
        <fullName evidence="4">DUF2127 domain-containing protein</fullName>
    </recommendedName>
</protein>
<evidence type="ECO:0000313" key="2">
    <source>
        <dbReference type="EMBL" id="MBK1894649.1"/>
    </source>
</evidence>
<sequence length="175" mass="20071">MNNLQTKQSTRRSRIGLSKLAIQIIMSAFVLISAILPFLNNIVGYFTDVNVQLANNAGERRLDLDSAIYFLSIPSCIILVALGGLFKAHRYTFYVVLVSGYFHLATYIKFIFFNKNIISGYADIAIIVIIALIVYLIYRLDNYYREISVIDKFNNSTLERFSSILFKRNDTKKDE</sequence>
<dbReference type="Proteomes" id="UP000628669">
    <property type="component" value="Unassembled WGS sequence"/>
</dbReference>
<feature type="transmembrane region" description="Helical" evidence="1">
    <location>
        <begin position="93"/>
        <end position="112"/>
    </location>
</feature>